<feature type="region of interest" description="Disordered" evidence="1">
    <location>
        <begin position="469"/>
        <end position="533"/>
    </location>
</feature>
<keyword evidence="4" id="KW-1185">Reference proteome</keyword>
<feature type="compositionally biased region" description="Pro residues" evidence="1">
    <location>
        <begin position="495"/>
        <end position="506"/>
    </location>
</feature>
<feature type="domain" description="Trafficking protein particle complex II-specific subunit 65 IgD3" evidence="2">
    <location>
        <begin position="405"/>
        <end position="616"/>
    </location>
</feature>
<protein>
    <recommendedName>
        <fullName evidence="2">Trafficking protein particle complex II-specific subunit 65 IgD3 domain-containing protein</fullName>
    </recommendedName>
</protein>
<dbReference type="EMBL" id="QJNS01000309">
    <property type="protein sequence ID" value="RYO79908.1"/>
    <property type="molecule type" value="Genomic_DNA"/>
</dbReference>
<comment type="caution">
    <text evidence="3">The sequence shown here is derived from an EMBL/GenBank/DDBJ whole genome shotgun (WGS) entry which is preliminary data.</text>
</comment>
<organism evidence="3 4">
    <name type="scientific">Monosporascus cannonballus</name>
    <dbReference type="NCBI Taxonomy" id="155416"/>
    <lineage>
        <taxon>Eukaryota</taxon>
        <taxon>Fungi</taxon>
        <taxon>Dikarya</taxon>
        <taxon>Ascomycota</taxon>
        <taxon>Pezizomycotina</taxon>
        <taxon>Sordariomycetes</taxon>
        <taxon>Xylariomycetidae</taxon>
        <taxon>Xylariales</taxon>
        <taxon>Xylariales incertae sedis</taxon>
        <taxon>Monosporascus</taxon>
    </lineage>
</organism>
<dbReference type="PANTHER" id="PTHR28159">
    <property type="entry name" value="TRAFFICKING PROTEIN PARTICLE COMPLEX II-SPECIFIC SUBUNIT 65"/>
    <property type="match status" value="1"/>
</dbReference>
<dbReference type="Proteomes" id="UP000294003">
    <property type="component" value="Unassembled WGS sequence"/>
</dbReference>
<evidence type="ECO:0000313" key="4">
    <source>
        <dbReference type="Proteomes" id="UP000294003"/>
    </source>
</evidence>
<evidence type="ECO:0000256" key="1">
    <source>
        <dbReference type="SAM" id="MobiDB-lite"/>
    </source>
</evidence>
<feature type="compositionally biased region" description="Polar residues" evidence="1">
    <location>
        <begin position="513"/>
        <end position="522"/>
    </location>
</feature>
<proteinExistence type="predicted"/>
<accession>A0ABY0H268</accession>
<dbReference type="InterPro" id="IPR055420">
    <property type="entry name" value="IgD3_Trs65"/>
</dbReference>
<reference evidence="3 4" key="1">
    <citation type="submission" date="2018-06" db="EMBL/GenBank/DDBJ databases">
        <title>Complete Genomes of Monosporascus.</title>
        <authorList>
            <person name="Robinson A.J."/>
            <person name="Natvig D.O."/>
        </authorList>
    </citation>
    <scope>NUCLEOTIDE SEQUENCE [LARGE SCALE GENOMIC DNA]</scope>
    <source>
        <strain evidence="3 4">CBS 609.92</strain>
    </source>
</reference>
<evidence type="ECO:0000313" key="3">
    <source>
        <dbReference type="EMBL" id="RYO79908.1"/>
    </source>
</evidence>
<gene>
    <name evidence="3" type="ORF">DL762_007915</name>
</gene>
<sequence>MEEDAKLDLVDSSNLTYFIPQATKFRLEDELKDAKESHEDVFKSIERRESLFFDESVDVYLVLQTPHVQGDTLRSSLERIVIDLEAHIINGGSPERDHPPSSEVIYSGTVDQSEDPFIVADEPPESSHDERFVYAVWKLPVFLGRPRIRLQSPSAVFTATASLRPADASAVSSELRYGYMQSGMPSGLNLLEAFGNDPGLNGVKPRLSALRVSCVAPVTQQAKDLLRPIKSLPKLSHRIYPAAHSRIRFSRPNTATSSAAIIAMLEVDFTPFFECEIMLDTVKLLVREGIVNDLTHEAGLTLPLSCVAHDCVTFLYRIAPAEENMISRYPTRELDISIGAVALVQPGVCEPRLSMAWTATVDLTLPLNPGYDPALQPIQRSHRPSQLSIGGGDNTASLTAPAVARPDSIPSLEAAATMRSTETSLPDLGLTVTVSAPPATQKICPGDVFTWNVFVVNRAPATSTAPRKLALVPIPRRRRAETRVTRPPSMSPSGAPRPNPLNPPALPADANGHGQTKRASQQQPPPPPNKDRSVADAVLDETVVHAMQRCSVLDDAPLASLSAAARVGPLAPGACHAVELRFLALRAGIHAVEAVRVIDLGSNEHVDIRELPLVVVENR</sequence>
<dbReference type="PANTHER" id="PTHR28159:SF1">
    <property type="entry name" value="TRAFFICKING PROTEIN PARTICLE COMPLEX II-SPECIFIC SUBUNIT 65"/>
    <property type="match status" value="1"/>
</dbReference>
<name>A0ABY0H268_9PEZI</name>
<dbReference type="InterPro" id="IPR024662">
    <property type="entry name" value="Trs65"/>
</dbReference>
<evidence type="ECO:0000259" key="2">
    <source>
        <dbReference type="Pfam" id="PF12735"/>
    </source>
</evidence>
<dbReference type="Pfam" id="PF12735">
    <property type="entry name" value="IgD3_Trs65"/>
    <property type="match status" value="1"/>
</dbReference>